<comment type="caution">
    <text evidence="9">The sequence shown here is derived from an EMBL/GenBank/DDBJ whole genome shotgun (WGS) entry which is preliminary data.</text>
</comment>
<sequence>MGMFDHLKLPPGPKDKSLGGIFEWQFRIKERGSTVTREIRAGLVLFLVSVFSVLLNPVILSGAASGYNTGMPPTDVALATAISSGAGTLVMGMVGNYPWVLGVQLGTNNYFVDSVVGQKVCGANAFFTPTDDICPGQPCTCTEGADGTQTVDQIGTAADPGPCFGTVNTCLGSKIAYQKALAATFLEGLVFFIICITGLRAILLKRIPRCILIAGACGIGVFIMFVGWKGMGVVVADKYPNLVRLNTETQYGPSGWGDGSEETGIGFNSCVMLLNLPPYGPVCPWLSVGGLVFTSILMLWNVPSAFLTGCLFTTFIAWIRFPNKVSQGGLVPDKVAYAPSFSETAGSLSFDWSGQVGPLVGALVTFLYLDFIGSAITFCSLGQMAGLLNEEGDIPNSNIAFIADAIASMLGGLLGSSAIVCYVESASGMREGGRTGFAAVVCAVLFFLSSFLSPLFGQIPSIATSPILVLVGVLIFASAVSDINWEDYTEAIPVLVTITIMPFTSNIAYGIIGGIAGYLITKFFTYQLFSFQQSWPGVNLYKKWSSSYSMFVPYPGWNCGTENTMTYDAAIQKALGSKAKLDVLDPSPSPSLPSTEADGKLETAEKGVRTEGVPGESAHGGL</sequence>
<dbReference type="GO" id="GO:0015854">
    <property type="term" value="P:guanine transport"/>
    <property type="evidence" value="ECO:0007669"/>
    <property type="project" value="TreeGrafter"/>
</dbReference>
<dbReference type="PANTHER" id="PTHR43337">
    <property type="entry name" value="XANTHINE/URACIL PERMEASE C887.17-RELATED"/>
    <property type="match status" value="1"/>
</dbReference>
<keyword evidence="10" id="KW-1185">Reference proteome</keyword>
<evidence type="ECO:0000256" key="1">
    <source>
        <dbReference type="ARBA" id="ARBA00004141"/>
    </source>
</evidence>
<reference evidence="9 10" key="1">
    <citation type="journal article" date="2018" name="Plant J.">
        <title>Genome sequences of Chlorella sorokiniana UTEX 1602 and Micractinium conductrix SAG 241.80: implications to maltose excretion by a green alga.</title>
        <authorList>
            <person name="Arriola M.B."/>
            <person name="Velmurugan N."/>
            <person name="Zhang Y."/>
            <person name="Plunkett M.H."/>
            <person name="Hondzo H."/>
            <person name="Barney B.M."/>
        </authorList>
    </citation>
    <scope>NUCLEOTIDE SEQUENCE [LARGE SCALE GENOMIC DNA]</scope>
    <source>
        <strain evidence="9 10">SAG 241.80</strain>
    </source>
</reference>
<accession>A0A2P6VKP3</accession>
<feature type="transmembrane region" description="Helical" evidence="8">
    <location>
        <begin position="462"/>
        <end position="480"/>
    </location>
</feature>
<name>A0A2P6VKP3_9CHLO</name>
<feature type="transmembrane region" description="Helical" evidence="8">
    <location>
        <begin position="210"/>
        <end position="228"/>
    </location>
</feature>
<dbReference type="EMBL" id="LHPF02000004">
    <property type="protein sequence ID" value="PSC74630.1"/>
    <property type="molecule type" value="Genomic_DNA"/>
</dbReference>
<evidence type="ECO:0000256" key="5">
    <source>
        <dbReference type="ARBA" id="ARBA00022989"/>
    </source>
</evidence>
<dbReference type="GO" id="GO:0005886">
    <property type="term" value="C:plasma membrane"/>
    <property type="evidence" value="ECO:0007669"/>
    <property type="project" value="TreeGrafter"/>
</dbReference>
<gene>
    <name evidence="9" type="ORF">C2E20_2236</name>
</gene>
<evidence type="ECO:0000256" key="4">
    <source>
        <dbReference type="ARBA" id="ARBA00022692"/>
    </source>
</evidence>
<dbReference type="InterPro" id="IPR045018">
    <property type="entry name" value="Azg-like"/>
</dbReference>
<feature type="transmembrane region" description="Helical" evidence="8">
    <location>
        <begin position="181"/>
        <end position="203"/>
    </location>
</feature>
<dbReference type="InterPro" id="IPR006043">
    <property type="entry name" value="NCS2"/>
</dbReference>
<keyword evidence="6 8" id="KW-0472">Membrane</keyword>
<dbReference type="Pfam" id="PF00860">
    <property type="entry name" value="Xan_ur_permease"/>
    <property type="match status" value="1"/>
</dbReference>
<feature type="transmembrane region" description="Helical" evidence="8">
    <location>
        <begin position="43"/>
        <end position="64"/>
    </location>
</feature>
<keyword evidence="3" id="KW-0813">Transport</keyword>
<feature type="compositionally biased region" description="Basic and acidic residues" evidence="7">
    <location>
        <begin position="597"/>
        <end position="609"/>
    </location>
</feature>
<dbReference type="GO" id="GO:0015853">
    <property type="term" value="P:adenine transport"/>
    <property type="evidence" value="ECO:0007669"/>
    <property type="project" value="TreeGrafter"/>
</dbReference>
<evidence type="ECO:0000313" key="10">
    <source>
        <dbReference type="Proteomes" id="UP000239649"/>
    </source>
</evidence>
<feature type="transmembrane region" description="Helical" evidence="8">
    <location>
        <begin position="399"/>
        <end position="423"/>
    </location>
</feature>
<dbReference type="Proteomes" id="UP000239649">
    <property type="component" value="Unassembled WGS sequence"/>
</dbReference>
<proteinExistence type="inferred from homology"/>
<evidence type="ECO:0000256" key="7">
    <source>
        <dbReference type="SAM" id="MobiDB-lite"/>
    </source>
</evidence>
<evidence type="ECO:0000256" key="8">
    <source>
        <dbReference type="SAM" id="Phobius"/>
    </source>
</evidence>
<evidence type="ECO:0000256" key="6">
    <source>
        <dbReference type="ARBA" id="ARBA00023136"/>
    </source>
</evidence>
<keyword evidence="5 8" id="KW-1133">Transmembrane helix</keyword>
<evidence type="ECO:0000256" key="2">
    <source>
        <dbReference type="ARBA" id="ARBA00005697"/>
    </source>
</evidence>
<dbReference type="OrthoDB" id="431212at2759"/>
<dbReference type="STRING" id="554055.A0A2P6VKP3"/>
<feature type="transmembrane region" description="Helical" evidence="8">
    <location>
        <begin position="285"/>
        <end position="318"/>
    </location>
</feature>
<dbReference type="GO" id="GO:0005345">
    <property type="term" value="F:purine nucleobase transmembrane transporter activity"/>
    <property type="evidence" value="ECO:0007669"/>
    <property type="project" value="TreeGrafter"/>
</dbReference>
<evidence type="ECO:0000313" key="9">
    <source>
        <dbReference type="EMBL" id="PSC74630.1"/>
    </source>
</evidence>
<evidence type="ECO:0000256" key="3">
    <source>
        <dbReference type="ARBA" id="ARBA00022448"/>
    </source>
</evidence>
<feature type="region of interest" description="Disordered" evidence="7">
    <location>
        <begin position="583"/>
        <end position="622"/>
    </location>
</feature>
<feature type="transmembrane region" description="Helical" evidence="8">
    <location>
        <begin position="492"/>
        <end position="520"/>
    </location>
</feature>
<dbReference type="AlphaFoldDB" id="A0A2P6VKP3"/>
<comment type="similarity">
    <text evidence="2">Belongs to the nucleobase:cation symporter-2 (NCS2) (TC 2.A.40) family. Azg-like subfamily.</text>
</comment>
<feature type="transmembrane region" description="Helical" evidence="8">
    <location>
        <begin position="359"/>
        <end position="387"/>
    </location>
</feature>
<organism evidence="9 10">
    <name type="scientific">Micractinium conductrix</name>
    <dbReference type="NCBI Taxonomy" id="554055"/>
    <lineage>
        <taxon>Eukaryota</taxon>
        <taxon>Viridiplantae</taxon>
        <taxon>Chlorophyta</taxon>
        <taxon>core chlorophytes</taxon>
        <taxon>Trebouxiophyceae</taxon>
        <taxon>Chlorellales</taxon>
        <taxon>Chlorellaceae</taxon>
        <taxon>Chlorella clade</taxon>
        <taxon>Micractinium</taxon>
    </lineage>
</organism>
<protein>
    <submittedName>
        <fullName evidence="9">Adenine guanine permease AZG1</fullName>
    </submittedName>
</protein>
<dbReference type="PANTHER" id="PTHR43337:SF17">
    <property type="entry name" value="XANTHINE URACIL VITAMIN C PERMEASE"/>
    <property type="match status" value="1"/>
</dbReference>
<feature type="transmembrane region" description="Helical" evidence="8">
    <location>
        <begin position="435"/>
        <end position="456"/>
    </location>
</feature>
<keyword evidence="4 8" id="KW-0812">Transmembrane</keyword>
<comment type="subcellular location">
    <subcellularLocation>
        <location evidence="1">Membrane</location>
        <topology evidence="1">Multi-pass membrane protein</topology>
    </subcellularLocation>
</comment>